<dbReference type="Pfam" id="PF12320">
    <property type="entry name" value="SbcD_C"/>
    <property type="match status" value="1"/>
</dbReference>
<evidence type="ECO:0000256" key="3">
    <source>
        <dbReference type="ARBA" id="ARBA00013365"/>
    </source>
</evidence>
<dbReference type="GO" id="GO:0006260">
    <property type="term" value="P:DNA replication"/>
    <property type="evidence" value="ECO:0007669"/>
    <property type="project" value="UniProtKB-KW"/>
</dbReference>
<keyword evidence="7 8" id="KW-0233">DNA recombination</keyword>
<keyword evidence="8" id="KW-0235">DNA replication</keyword>
<keyword evidence="6 8" id="KW-0269">Exonuclease</keyword>
<dbReference type="NCBIfam" id="TIGR00619">
    <property type="entry name" value="sbcd"/>
    <property type="match status" value="1"/>
</dbReference>
<dbReference type="AlphaFoldDB" id="A0A920CL18"/>
<keyword evidence="8" id="KW-0255">Endonuclease</keyword>
<comment type="similarity">
    <text evidence="1 8">Belongs to the SbcD family.</text>
</comment>
<dbReference type="Pfam" id="PF00149">
    <property type="entry name" value="Metallophos"/>
    <property type="match status" value="1"/>
</dbReference>
<proteinExistence type="inferred from homology"/>
<keyword evidence="5 8" id="KW-0378">Hydrolase</keyword>
<dbReference type="InterPro" id="IPR026843">
    <property type="entry name" value="SbcD_C"/>
</dbReference>
<evidence type="ECO:0000313" key="11">
    <source>
        <dbReference type="EMBL" id="GIO43060.1"/>
    </source>
</evidence>
<evidence type="ECO:0000256" key="2">
    <source>
        <dbReference type="ARBA" id="ARBA00011322"/>
    </source>
</evidence>
<dbReference type="Proteomes" id="UP000678895">
    <property type="component" value="Unassembled WGS sequence"/>
</dbReference>
<protein>
    <recommendedName>
        <fullName evidence="3 8">Nuclease SbcCD subunit D</fullName>
    </recommendedName>
</protein>
<dbReference type="InterPro" id="IPR029052">
    <property type="entry name" value="Metallo-depent_PP-like"/>
</dbReference>
<dbReference type="InterPro" id="IPR050535">
    <property type="entry name" value="DNA_Repair-Maintenance_Comp"/>
</dbReference>
<evidence type="ECO:0000256" key="5">
    <source>
        <dbReference type="ARBA" id="ARBA00022801"/>
    </source>
</evidence>
<dbReference type="PANTHER" id="PTHR30337:SF0">
    <property type="entry name" value="NUCLEASE SBCCD SUBUNIT D"/>
    <property type="match status" value="1"/>
</dbReference>
<evidence type="ECO:0000256" key="4">
    <source>
        <dbReference type="ARBA" id="ARBA00022722"/>
    </source>
</evidence>
<keyword evidence="4 8" id="KW-0540">Nuclease</keyword>
<dbReference type="GO" id="GO:0004519">
    <property type="term" value="F:endonuclease activity"/>
    <property type="evidence" value="ECO:0007669"/>
    <property type="project" value="UniProtKB-KW"/>
</dbReference>
<dbReference type="PANTHER" id="PTHR30337">
    <property type="entry name" value="COMPONENT OF ATP-DEPENDENT DSDNA EXONUCLEASE"/>
    <property type="match status" value="1"/>
</dbReference>
<keyword evidence="12" id="KW-1185">Reference proteome</keyword>
<evidence type="ECO:0000256" key="7">
    <source>
        <dbReference type="ARBA" id="ARBA00023172"/>
    </source>
</evidence>
<evidence type="ECO:0000256" key="6">
    <source>
        <dbReference type="ARBA" id="ARBA00022839"/>
    </source>
</evidence>
<comment type="function">
    <text evidence="8">SbcCD cleaves DNA hairpin structures. These structures can inhibit DNA replication and are intermediates in certain DNA recombination reactions. The complex acts as a 3'-&gt;5' double strand exonuclease that can open hairpins. It also has a 5' single-strand endonuclease activity.</text>
</comment>
<dbReference type="CDD" id="cd00840">
    <property type="entry name" value="MPP_Mre11_N"/>
    <property type="match status" value="1"/>
</dbReference>
<gene>
    <name evidence="8 11" type="primary">sbcD</name>
    <name evidence="11" type="ORF">J41TS4_28180</name>
</gene>
<dbReference type="GO" id="GO:0006310">
    <property type="term" value="P:DNA recombination"/>
    <property type="evidence" value="ECO:0007669"/>
    <property type="project" value="UniProtKB-KW"/>
</dbReference>
<evidence type="ECO:0000256" key="1">
    <source>
        <dbReference type="ARBA" id="ARBA00010555"/>
    </source>
</evidence>
<dbReference type="GO" id="GO:0008408">
    <property type="term" value="F:3'-5' exonuclease activity"/>
    <property type="evidence" value="ECO:0007669"/>
    <property type="project" value="InterPro"/>
</dbReference>
<name>A0A920CL18_9BACL</name>
<dbReference type="InterPro" id="IPR004593">
    <property type="entry name" value="SbcD"/>
</dbReference>
<evidence type="ECO:0000313" key="12">
    <source>
        <dbReference type="Proteomes" id="UP000678895"/>
    </source>
</evidence>
<accession>A0A920CL18</accession>
<feature type="domain" description="Calcineurin-like phosphoesterase" evidence="9">
    <location>
        <begin position="1"/>
        <end position="94"/>
    </location>
</feature>
<dbReference type="InterPro" id="IPR004843">
    <property type="entry name" value="Calcineurin-like_PHP"/>
</dbReference>
<sequence length="400" mass="44702">MKILHTADWHLGKLVQGVYMTEDQRFVLEQLLGVIETERPDAVIIAGDLYDRAVPPTEAVQLLDEILERIVLRLRVPVLAIAGNHDSPARLNFANRIMRASGLHMAGELTLPVQTARLQDEFGPVDFHLVPYTEPGIVRFMTGDESVRSHHDAMRAITDRIREEMDPAARHVLVGHAFVTPHGEAEPNTSDSERPLTIGGAEHVSAAHFDGFHYTALGHLHQAHFVGQEHVQYAGSPLKYSISEEHHKKGYLMVELDAEGKVSVEKRELSPRRDMRAVEGFIADLERHPVNEDYVFVRLLDQAAVTSPMERIRAVYPNAMHVERKPALEQLAGIREAGSTTGRAKMDGLSLFKAFYEDVTGSPPSSDTERLLMETLREIALEEGERHEAHQADDDGVRAV</sequence>
<organism evidence="11 12">
    <name type="scientific">Paenibacillus apis</name>
    <dbReference type="NCBI Taxonomy" id="1792174"/>
    <lineage>
        <taxon>Bacteria</taxon>
        <taxon>Bacillati</taxon>
        <taxon>Bacillota</taxon>
        <taxon>Bacilli</taxon>
        <taxon>Bacillales</taxon>
        <taxon>Paenibacillaceae</taxon>
        <taxon>Paenibacillus</taxon>
    </lineage>
</organism>
<dbReference type="EMBL" id="BORS01000009">
    <property type="protein sequence ID" value="GIO43060.1"/>
    <property type="molecule type" value="Genomic_DNA"/>
</dbReference>
<comment type="subunit">
    <text evidence="2 8">Heterodimer of SbcC and SbcD.</text>
</comment>
<feature type="domain" description="Nuclease SbcCD subunit D C-terminal" evidence="10">
    <location>
        <begin position="272"/>
        <end position="359"/>
    </location>
</feature>
<dbReference type="InterPro" id="IPR041796">
    <property type="entry name" value="Mre11_N"/>
</dbReference>
<evidence type="ECO:0000256" key="8">
    <source>
        <dbReference type="RuleBase" id="RU363069"/>
    </source>
</evidence>
<dbReference type="RefSeq" id="WP_301627906.1">
    <property type="nucleotide sequence ID" value="NZ_BORS01000009.1"/>
</dbReference>
<dbReference type="SUPFAM" id="SSF56300">
    <property type="entry name" value="Metallo-dependent phosphatases"/>
    <property type="match status" value="1"/>
</dbReference>
<evidence type="ECO:0000259" key="9">
    <source>
        <dbReference type="Pfam" id="PF00149"/>
    </source>
</evidence>
<evidence type="ECO:0000259" key="10">
    <source>
        <dbReference type="Pfam" id="PF12320"/>
    </source>
</evidence>
<reference evidence="11" key="1">
    <citation type="submission" date="2021-03" db="EMBL/GenBank/DDBJ databases">
        <title>Antimicrobial resistance genes in bacteria isolated from Japanese honey, and their potential for conferring macrolide and lincosamide resistance in the American foulbrood pathogen Paenibacillus larvae.</title>
        <authorList>
            <person name="Okamoto M."/>
            <person name="Kumagai M."/>
            <person name="Kanamori H."/>
            <person name="Takamatsu D."/>
        </authorList>
    </citation>
    <scope>NUCLEOTIDE SEQUENCE</scope>
    <source>
        <strain evidence="11">J41TS4</strain>
    </source>
</reference>
<comment type="caution">
    <text evidence="11">The sequence shown here is derived from an EMBL/GenBank/DDBJ whole genome shotgun (WGS) entry which is preliminary data.</text>
</comment>
<dbReference type="Gene3D" id="3.60.21.10">
    <property type="match status" value="1"/>
</dbReference>